<dbReference type="PROSITE" id="PS00059">
    <property type="entry name" value="ADH_ZINC"/>
    <property type="match status" value="1"/>
</dbReference>
<dbReference type="Pfam" id="PF08240">
    <property type="entry name" value="ADH_N"/>
    <property type="match status" value="1"/>
</dbReference>
<evidence type="ECO:0000256" key="3">
    <source>
        <dbReference type="ARBA" id="ARBA00023002"/>
    </source>
</evidence>
<dbReference type="Gene3D" id="3.90.180.10">
    <property type="entry name" value="Medium-chain alcohol dehydrogenases, catalytic domain"/>
    <property type="match status" value="1"/>
</dbReference>
<dbReference type="Pfam" id="PF00107">
    <property type="entry name" value="ADH_zinc_N"/>
    <property type="match status" value="1"/>
</dbReference>
<dbReference type="AlphaFoldDB" id="A0A1G9MB20"/>
<organism evidence="6 7">
    <name type="scientific">Dendrosporobacter quercicolus</name>
    <dbReference type="NCBI Taxonomy" id="146817"/>
    <lineage>
        <taxon>Bacteria</taxon>
        <taxon>Bacillati</taxon>
        <taxon>Bacillota</taxon>
        <taxon>Negativicutes</taxon>
        <taxon>Selenomonadales</taxon>
        <taxon>Sporomusaceae</taxon>
        <taxon>Dendrosporobacter</taxon>
    </lineage>
</organism>
<dbReference type="PANTHER" id="PTHR43401">
    <property type="entry name" value="L-THREONINE 3-DEHYDROGENASE"/>
    <property type="match status" value="1"/>
</dbReference>
<evidence type="ECO:0000313" key="6">
    <source>
        <dbReference type="EMBL" id="SDL71482.1"/>
    </source>
</evidence>
<dbReference type="SMART" id="SM00829">
    <property type="entry name" value="PKS_ER"/>
    <property type="match status" value="1"/>
</dbReference>
<dbReference type="STRING" id="146817.SAMN04488502_101635"/>
<dbReference type="EMBL" id="FNHB01000001">
    <property type="protein sequence ID" value="SDL71482.1"/>
    <property type="molecule type" value="Genomic_DNA"/>
</dbReference>
<evidence type="ECO:0000313" key="7">
    <source>
        <dbReference type="Proteomes" id="UP000214880"/>
    </source>
</evidence>
<dbReference type="SUPFAM" id="SSF50129">
    <property type="entry name" value="GroES-like"/>
    <property type="match status" value="1"/>
</dbReference>
<dbReference type="InterPro" id="IPR013149">
    <property type="entry name" value="ADH-like_C"/>
</dbReference>
<keyword evidence="1 4" id="KW-0479">Metal-binding</keyword>
<protein>
    <submittedName>
        <fullName evidence="6">L-threonine 3-dehydrogenase</fullName>
    </submittedName>
</protein>
<dbReference type="OrthoDB" id="1674659at2"/>
<evidence type="ECO:0000256" key="1">
    <source>
        <dbReference type="ARBA" id="ARBA00022723"/>
    </source>
</evidence>
<evidence type="ECO:0000256" key="2">
    <source>
        <dbReference type="ARBA" id="ARBA00022833"/>
    </source>
</evidence>
<name>A0A1G9MB20_9FIRM</name>
<dbReference type="Proteomes" id="UP000214880">
    <property type="component" value="Unassembled WGS sequence"/>
</dbReference>
<dbReference type="Gene3D" id="3.40.50.720">
    <property type="entry name" value="NAD(P)-binding Rossmann-like Domain"/>
    <property type="match status" value="1"/>
</dbReference>
<reference evidence="6 7" key="1">
    <citation type="submission" date="2016-10" db="EMBL/GenBank/DDBJ databases">
        <authorList>
            <person name="de Groot N.N."/>
        </authorList>
    </citation>
    <scope>NUCLEOTIDE SEQUENCE [LARGE SCALE GENOMIC DNA]</scope>
    <source>
        <strain evidence="6 7">DSM 1736</strain>
    </source>
</reference>
<dbReference type="InterPro" id="IPR011032">
    <property type="entry name" value="GroES-like_sf"/>
</dbReference>
<accession>A0A1G9MB20</accession>
<keyword evidence="7" id="KW-1185">Reference proteome</keyword>
<feature type="domain" description="Enoyl reductase (ER)" evidence="5">
    <location>
        <begin position="11"/>
        <end position="344"/>
    </location>
</feature>
<proteinExistence type="inferred from homology"/>
<dbReference type="InterPro" id="IPR020843">
    <property type="entry name" value="ER"/>
</dbReference>
<evidence type="ECO:0000256" key="4">
    <source>
        <dbReference type="RuleBase" id="RU361277"/>
    </source>
</evidence>
<evidence type="ECO:0000259" key="5">
    <source>
        <dbReference type="SMART" id="SM00829"/>
    </source>
</evidence>
<dbReference type="RefSeq" id="WP_092068175.1">
    <property type="nucleotide sequence ID" value="NZ_FNHB01000001.1"/>
</dbReference>
<dbReference type="InterPro" id="IPR036291">
    <property type="entry name" value="NAD(P)-bd_dom_sf"/>
</dbReference>
<sequence length="346" mass="36934">MNALMQALTKISPDITELTNIPVPQYGLREVLVRVRSAALCGTDLHILNWNQWAQGAGIKLPVIMGHECCGDVVAVGSEVKNIEVGDKVVAETHIPCGACYQCQNGEQHICNNLKMFSIHMDGCFAEYTVIPAACIRKIPREISYDVGAVMEPLGTALRGVNATQVGGSRVVIIGCGPIGLFAVAAAAALGAAQIVALDISDLRLAAAIKMGADITLNAVDKNTDQIVLKATGGYGADVIIEASGSPEGLKQSFRLLRKGGRVALIGLPDKPVELDLVKDVVFKEAKIIGIHGREMFKTWTQMESLLVSGKLVVDPVITHILPLTQWREGIELAKSGQACKVIYHP</sequence>
<dbReference type="PANTHER" id="PTHR43401:SF2">
    <property type="entry name" value="L-THREONINE 3-DEHYDROGENASE"/>
    <property type="match status" value="1"/>
</dbReference>
<dbReference type="InterPro" id="IPR002328">
    <property type="entry name" value="ADH_Zn_CS"/>
</dbReference>
<dbReference type="SUPFAM" id="SSF51735">
    <property type="entry name" value="NAD(P)-binding Rossmann-fold domains"/>
    <property type="match status" value="1"/>
</dbReference>
<keyword evidence="2 4" id="KW-0862">Zinc</keyword>
<comment type="similarity">
    <text evidence="4">Belongs to the zinc-containing alcohol dehydrogenase family.</text>
</comment>
<dbReference type="GO" id="GO:0016491">
    <property type="term" value="F:oxidoreductase activity"/>
    <property type="evidence" value="ECO:0007669"/>
    <property type="project" value="UniProtKB-KW"/>
</dbReference>
<keyword evidence="3" id="KW-0560">Oxidoreductase</keyword>
<dbReference type="InterPro" id="IPR013154">
    <property type="entry name" value="ADH-like_N"/>
</dbReference>
<dbReference type="InterPro" id="IPR050129">
    <property type="entry name" value="Zn_alcohol_dh"/>
</dbReference>
<comment type="cofactor">
    <cofactor evidence="4">
        <name>Zn(2+)</name>
        <dbReference type="ChEBI" id="CHEBI:29105"/>
    </cofactor>
</comment>
<gene>
    <name evidence="6" type="ORF">SAMN04488502_101635</name>
</gene>
<dbReference type="GO" id="GO:0008270">
    <property type="term" value="F:zinc ion binding"/>
    <property type="evidence" value="ECO:0007669"/>
    <property type="project" value="InterPro"/>
</dbReference>